<gene>
    <name evidence="2" type="ORF">CPter91_1341</name>
</gene>
<evidence type="ECO:0000313" key="3">
    <source>
        <dbReference type="Proteomes" id="UP000074561"/>
    </source>
</evidence>
<feature type="region of interest" description="Disordered" evidence="1">
    <location>
        <begin position="1"/>
        <end position="20"/>
    </location>
</feature>
<evidence type="ECO:0000313" key="2">
    <source>
        <dbReference type="EMBL" id="AMP03722.1"/>
    </source>
</evidence>
<proteinExistence type="predicted"/>
<organism evidence="2 3">
    <name type="scientific">Collimonas pratensis</name>
    <dbReference type="NCBI Taxonomy" id="279113"/>
    <lineage>
        <taxon>Bacteria</taxon>
        <taxon>Pseudomonadati</taxon>
        <taxon>Pseudomonadota</taxon>
        <taxon>Betaproteobacteria</taxon>
        <taxon>Burkholderiales</taxon>
        <taxon>Oxalobacteraceae</taxon>
        <taxon>Collimonas</taxon>
    </lineage>
</organism>
<protein>
    <submittedName>
        <fullName evidence="2">Uncharacterized protein</fullName>
    </submittedName>
</protein>
<name>A0A127Q260_9BURK</name>
<sequence length="83" mass="9319">MGGCQYPRQPLSAHRRRKWTEPSGVRVDFRGVFSRKSTLTPHGEFGERQKALHGIFPSCEHVLRSPLSGVRVSFPQKAAESSL</sequence>
<dbReference type="Proteomes" id="UP000074561">
    <property type="component" value="Chromosome"/>
</dbReference>
<accession>A0A127Q260</accession>
<reference evidence="2 3" key="1">
    <citation type="submission" date="2015-11" db="EMBL/GenBank/DDBJ databases">
        <title>Exploring the genomic traits of fungus-feeding bacterial genus Collimonas.</title>
        <authorList>
            <person name="Song C."/>
            <person name="Schmidt R."/>
            <person name="de Jager V."/>
            <person name="Krzyzanowska D."/>
            <person name="Jongedijk E."/>
            <person name="Cankar K."/>
            <person name="Beekwilder J."/>
            <person name="van Veen A."/>
            <person name="de Boer W."/>
            <person name="van Veen J.A."/>
            <person name="Garbeva P."/>
        </authorList>
    </citation>
    <scope>NUCLEOTIDE SEQUENCE [LARGE SCALE GENOMIC DNA]</scope>
    <source>
        <strain evidence="2 3">Ter91</strain>
    </source>
</reference>
<evidence type="ECO:0000256" key="1">
    <source>
        <dbReference type="SAM" id="MobiDB-lite"/>
    </source>
</evidence>
<dbReference type="STRING" id="279113.CPter91_1341"/>
<dbReference type="EMBL" id="CP013234">
    <property type="protein sequence ID" value="AMP03722.1"/>
    <property type="molecule type" value="Genomic_DNA"/>
</dbReference>
<dbReference type="AlphaFoldDB" id="A0A127Q260"/>
<dbReference type="KEGG" id="cpra:CPter91_1341"/>